<dbReference type="EMBL" id="SIRT01000015">
    <property type="protein sequence ID" value="TBN00228.1"/>
    <property type="molecule type" value="Genomic_DNA"/>
</dbReference>
<comment type="caution">
    <text evidence="4">The sequence shown here is derived from an EMBL/GenBank/DDBJ whole genome shotgun (WGS) entry which is preliminary data.</text>
</comment>
<keyword evidence="5" id="KW-1185">Reference proteome</keyword>
<dbReference type="Pfam" id="PF13899">
    <property type="entry name" value="Thioredoxin_7"/>
    <property type="match status" value="1"/>
</dbReference>
<dbReference type="PROSITE" id="PS00194">
    <property type="entry name" value="THIOREDOXIN_1"/>
    <property type="match status" value="1"/>
</dbReference>
<dbReference type="PANTHER" id="PTHR15337">
    <property type="entry name" value="ANTERIOR GRADIENT PROTEIN-RELATED"/>
    <property type="match status" value="1"/>
</dbReference>
<evidence type="ECO:0000313" key="5">
    <source>
        <dbReference type="Proteomes" id="UP000291142"/>
    </source>
</evidence>
<evidence type="ECO:0000256" key="2">
    <source>
        <dbReference type="ARBA" id="ARBA00023284"/>
    </source>
</evidence>
<gene>
    <name evidence="4" type="ORF">EYD45_14930</name>
</gene>
<accession>A0A4Q9FBV1</accession>
<dbReference type="OrthoDB" id="9811036at2"/>
<keyword evidence="2" id="KW-0676">Redox-active center</keyword>
<keyword evidence="1 3" id="KW-0732">Signal</keyword>
<dbReference type="InterPro" id="IPR017937">
    <property type="entry name" value="Thioredoxin_CS"/>
</dbReference>
<evidence type="ECO:0000313" key="4">
    <source>
        <dbReference type="EMBL" id="TBN00228.1"/>
    </source>
</evidence>
<dbReference type="InterPro" id="IPR036249">
    <property type="entry name" value="Thioredoxin-like_sf"/>
</dbReference>
<protein>
    <submittedName>
        <fullName evidence="4">DUF255 domain-containing protein</fullName>
    </submittedName>
</protein>
<dbReference type="SUPFAM" id="SSF52833">
    <property type="entry name" value="Thioredoxin-like"/>
    <property type="match status" value="1"/>
</dbReference>
<dbReference type="AlphaFoldDB" id="A0A4Q9FBV1"/>
<evidence type="ECO:0000256" key="1">
    <source>
        <dbReference type="ARBA" id="ARBA00022729"/>
    </source>
</evidence>
<dbReference type="Proteomes" id="UP000291142">
    <property type="component" value="Unassembled WGS sequence"/>
</dbReference>
<dbReference type="PANTHER" id="PTHR15337:SF11">
    <property type="entry name" value="THIOREDOXIN DOMAIN-CONTAINING PROTEIN"/>
    <property type="match status" value="1"/>
</dbReference>
<reference evidence="4 5" key="1">
    <citation type="submission" date="2019-02" db="EMBL/GenBank/DDBJ databases">
        <title>Hyunsoonleella sp., isolated from marine sediment.</title>
        <authorList>
            <person name="Liu B.-T."/>
        </authorList>
    </citation>
    <scope>NUCLEOTIDE SEQUENCE [LARGE SCALE GENOMIC DNA]</scope>
    <source>
        <strain evidence="4 5">T58</strain>
    </source>
</reference>
<feature type="signal peptide" evidence="3">
    <location>
        <begin position="1"/>
        <end position="19"/>
    </location>
</feature>
<name>A0A4Q9FBV1_9FLAO</name>
<organism evidence="4 5">
    <name type="scientific">Hyunsoonleella flava</name>
    <dbReference type="NCBI Taxonomy" id="2527939"/>
    <lineage>
        <taxon>Bacteria</taxon>
        <taxon>Pseudomonadati</taxon>
        <taxon>Bacteroidota</taxon>
        <taxon>Flavobacteriia</taxon>
        <taxon>Flavobacteriales</taxon>
        <taxon>Flavobacteriaceae</taxon>
    </lineage>
</organism>
<feature type="chain" id="PRO_5020232095" evidence="3">
    <location>
        <begin position="20"/>
        <end position="155"/>
    </location>
</feature>
<sequence length="155" mass="18162">MKYLVLFLLLNGAITTAFSQNSTSINWISWEQLEHALEEQPKPVFIYFHAEWCGYCKKIKRKTFTNTDVIQKINSDYYAVKMDVETTDTIVFDGVTFTNKQAKTKRNGIHELPLLLASRENKPFTLPATLFFDSNFTVRERIFKYYTSKQLLKLL</sequence>
<dbReference type="Gene3D" id="3.40.30.10">
    <property type="entry name" value="Glutaredoxin"/>
    <property type="match status" value="1"/>
</dbReference>
<proteinExistence type="predicted"/>
<dbReference type="RefSeq" id="WP_130965363.1">
    <property type="nucleotide sequence ID" value="NZ_SIRT01000015.1"/>
</dbReference>
<evidence type="ECO:0000256" key="3">
    <source>
        <dbReference type="SAM" id="SignalP"/>
    </source>
</evidence>
<dbReference type="InterPro" id="IPR051099">
    <property type="entry name" value="AGR/TXD"/>
</dbReference>